<dbReference type="OrthoDB" id="7210978at2"/>
<name>A0A239PSC6_9PROT</name>
<protein>
    <recommendedName>
        <fullName evidence="3">Phosphoglycolate phosphatase</fullName>
    </recommendedName>
</protein>
<evidence type="ECO:0008006" key="3">
    <source>
        <dbReference type="Google" id="ProtNLM"/>
    </source>
</evidence>
<dbReference type="Proteomes" id="UP000198346">
    <property type="component" value="Unassembled WGS sequence"/>
</dbReference>
<gene>
    <name evidence="1" type="ORF">SAMN06297382_1589</name>
</gene>
<reference evidence="1 2" key="1">
    <citation type="submission" date="2017-07" db="EMBL/GenBank/DDBJ databases">
        <authorList>
            <person name="Sun Z.S."/>
            <person name="Albrecht U."/>
            <person name="Echele G."/>
            <person name="Lee C.C."/>
        </authorList>
    </citation>
    <scope>NUCLEOTIDE SEQUENCE [LARGE SCALE GENOMIC DNA]</scope>
    <source>
        <strain evidence="1 2">CGMCC 1.12710</strain>
    </source>
</reference>
<proteinExistence type="predicted"/>
<sequence length="65" mass="7421">MSDYCTRDGAARLAAQIKEFWRKRGFEVDIETRDEGFVAAMRSARTDVRSDMVNGMPRRPLPQAS</sequence>
<dbReference type="EMBL" id="FZQA01000003">
    <property type="protein sequence ID" value="SNT73191.1"/>
    <property type="molecule type" value="Genomic_DNA"/>
</dbReference>
<dbReference type="RefSeq" id="WP_089412072.1">
    <property type="nucleotide sequence ID" value="NZ_FZQA01000003.1"/>
</dbReference>
<evidence type="ECO:0000313" key="2">
    <source>
        <dbReference type="Proteomes" id="UP000198346"/>
    </source>
</evidence>
<organism evidence="1 2">
    <name type="scientific">Amphiplicatus metriothermophilus</name>
    <dbReference type="NCBI Taxonomy" id="1519374"/>
    <lineage>
        <taxon>Bacteria</taxon>
        <taxon>Pseudomonadati</taxon>
        <taxon>Pseudomonadota</taxon>
        <taxon>Alphaproteobacteria</taxon>
        <taxon>Parvularculales</taxon>
        <taxon>Parvularculaceae</taxon>
        <taxon>Amphiplicatus</taxon>
    </lineage>
</organism>
<accession>A0A239PSC6</accession>
<dbReference type="AlphaFoldDB" id="A0A239PSC6"/>
<keyword evidence="2" id="KW-1185">Reference proteome</keyword>
<evidence type="ECO:0000313" key="1">
    <source>
        <dbReference type="EMBL" id="SNT73191.1"/>
    </source>
</evidence>